<proteinExistence type="predicted"/>
<dbReference type="Gene3D" id="3.30.565.10">
    <property type="entry name" value="Histidine kinase-like ATPase, C-terminal domain"/>
    <property type="match status" value="1"/>
</dbReference>
<dbReference type="GO" id="GO:0005524">
    <property type="term" value="F:ATP binding"/>
    <property type="evidence" value="ECO:0007669"/>
    <property type="project" value="UniProtKB-KW"/>
</dbReference>
<dbReference type="Pfam" id="PF08447">
    <property type="entry name" value="PAS_3"/>
    <property type="match status" value="1"/>
</dbReference>
<name>B1LSK7_METRJ</name>
<evidence type="ECO:0000256" key="6">
    <source>
        <dbReference type="ARBA" id="ARBA00022606"/>
    </source>
</evidence>
<dbReference type="SMART" id="SM00091">
    <property type="entry name" value="PAS"/>
    <property type="match status" value="2"/>
</dbReference>
<keyword evidence="5" id="KW-0597">Phosphoprotein</keyword>
<sequence length="503" mass="56488">MSWQGRRALTDQQERTRFEAEFARTDASTDPFVSAVRATRMPMLITDPHQPDNPIVFVNAAFSKLTGYRHDEIIGRNCRFLQGAETNKADIAKIRAAIARRVPIEIELLNHKKSGEVFWNRLLISPVFDRDGELTYFFASQFDVTLEREKLARMQRDREALEREVERRTGDLTRSEERLRFILKAGRFGSWTLDLADMRLVASDACKENFGRAPGEPFSYEDLIAAIDPEDRPRMQAAVQTSIREHSDYDIEYRARTPGGELRWLQIRGQTFYDSVGQPLSMAGVSIDVTERKRAEEHRTLLADELNHRVKNSMATMQSIAHQTLRNAASLEEAHRTLDARLHSLSAAHDVLTRESWIGATLNVIVEGTLQAFRGGASQRFLINGPDVWLTPRLTLAFTMALHELATNAVKYGALSNDRGRVILNWDVVDGATPAHLWFRWEEVGGPAVTAPARGGFGTRLIERALAAEMGGSAEIEYRAHGVVFTLNAPLPDRAPAAAEAKA</sequence>
<reference evidence="20 21" key="1">
    <citation type="submission" date="2008-03" db="EMBL/GenBank/DDBJ databases">
        <title>Complete sequence of chromosome of Methylobacterium radiotolerans JCM 2831.</title>
        <authorList>
            <consortium name="US DOE Joint Genome Institute"/>
            <person name="Copeland A."/>
            <person name="Lucas S."/>
            <person name="Lapidus A."/>
            <person name="Glavina del Rio T."/>
            <person name="Dalin E."/>
            <person name="Tice H."/>
            <person name="Bruce D."/>
            <person name="Goodwin L."/>
            <person name="Pitluck S."/>
            <person name="Kiss H."/>
            <person name="Brettin T."/>
            <person name="Detter J.C."/>
            <person name="Han C."/>
            <person name="Kuske C.R."/>
            <person name="Schmutz J."/>
            <person name="Larimer F."/>
            <person name="Land M."/>
            <person name="Hauser L."/>
            <person name="Kyrpides N."/>
            <person name="Mikhailova N."/>
            <person name="Marx C.J."/>
            <person name="Richardson P."/>
        </authorList>
    </citation>
    <scope>NUCLEOTIDE SEQUENCE [LARGE SCALE GENOMIC DNA]</scope>
    <source>
        <strain evidence="21">ATCC 27329 / DSM 1819 / JCM 2831 / NBRC 15690 / NCIMB 10815 / 0-1</strain>
    </source>
</reference>
<gene>
    <name evidence="20" type="ordered locus">Mrad2831_3331</name>
</gene>
<dbReference type="InterPro" id="IPR013655">
    <property type="entry name" value="PAS_fold_3"/>
</dbReference>
<evidence type="ECO:0000259" key="18">
    <source>
        <dbReference type="PROSITE" id="PS50112"/>
    </source>
</evidence>
<protein>
    <recommendedName>
        <fullName evidence="3">Blue-light-activated histidine kinase</fullName>
        <ecNumber evidence="2">2.7.13.3</ecNumber>
    </recommendedName>
</protein>
<keyword evidence="4" id="KW-0600">Photoreceptor protein</keyword>
<dbReference type="GeneID" id="6139379"/>
<evidence type="ECO:0000256" key="13">
    <source>
        <dbReference type="ARBA" id="ARBA00022840"/>
    </source>
</evidence>
<dbReference type="GO" id="GO:0004673">
    <property type="term" value="F:protein histidine kinase activity"/>
    <property type="evidence" value="ECO:0007669"/>
    <property type="project" value="UniProtKB-EC"/>
</dbReference>
<dbReference type="Pfam" id="PF07536">
    <property type="entry name" value="HWE_HK"/>
    <property type="match status" value="1"/>
</dbReference>
<dbReference type="STRING" id="426355.Mrad2831_3331"/>
<dbReference type="Proteomes" id="UP000006589">
    <property type="component" value="Chromosome"/>
</dbReference>
<dbReference type="PANTHER" id="PTHR41523">
    <property type="entry name" value="TWO-COMPONENT SYSTEM SENSOR PROTEIN"/>
    <property type="match status" value="1"/>
</dbReference>
<evidence type="ECO:0000256" key="11">
    <source>
        <dbReference type="ARBA" id="ARBA00022741"/>
    </source>
</evidence>
<accession>B1LSK7</accession>
<keyword evidence="13" id="KW-0067">ATP-binding</keyword>
<dbReference type="KEGG" id="mrd:Mrad2831_3331"/>
<evidence type="ECO:0000259" key="19">
    <source>
        <dbReference type="PROSITE" id="PS50113"/>
    </source>
</evidence>
<dbReference type="GO" id="GO:0009881">
    <property type="term" value="F:photoreceptor activity"/>
    <property type="evidence" value="ECO:0007669"/>
    <property type="project" value="UniProtKB-KW"/>
</dbReference>
<keyword evidence="12 20" id="KW-0418">Kinase</keyword>
<dbReference type="InterPro" id="IPR000014">
    <property type="entry name" value="PAS"/>
</dbReference>
<dbReference type="PATRIC" id="fig|426355.14.peg.3404"/>
<keyword evidence="14" id="KW-0157">Chromophore</keyword>
<dbReference type="InterPro" id="IPR035965">
    <property type="entry name" value="PAS-like_dom_sf"/>
</dbReference>
<dbReference type="InterPro" id="IPR000700">
    <property type="entry name" value="PAS-assoc_C"/>
</dbReference>
<evidence type="ECO:0000256" key="7">
    <source>
        <dbReference type="ARBA" id="ARBA00022630"/>
    </source>
</evidence>
<feature type="domain" description="PAC" evidence="19">
    <location>
        <begin position="249"/>
        <end position="301"/>
    </location>
</feature>
<dbReference type="EC" id="2.7.13.3" evidence="2"/>
<evidence type="ECO:0000256" key="17">
    <source>
        <dbReference type="SAM" id="Coils"/>
    </source>
</evidence>
<dbReference type="SUPFAM" id="SSF55785">
    <property type="entry name" value="PYP-like sensor domain (PAS domain)"/>
    <property type="match status" value="2"/>
</dbReference>
<dbReference type="HOGENOM" id="CLU_000445_114_57_5"/>
<evidence type="ECO:0000256" key="4">
    <source>
        <dbReference type="ARBA" id="ARBA00022543"/>
    </source>
</evidence>
<feature type="coiled-coil region" evidence="17">
    <location>
        <begin position="144"/>
        <end position="178"/>
    </location>
</feature>
<feature type="domain" description="PAS" evidence="18">
    <location>
        <begin position="175"/>
        <end position="246"/>
    </location>
</feature>
<evidence type="ECO:0000313" key="21">
    <source>
        <dbReference type="Proteomes" id="UP000006589"/>
    </source>
</evidence>
<dbReference type="InterPro" id="IPR011102">
    <property type="entry name" value="Sig_transdc_His_kinase_HWE"/>
</dbReference>
<keyword evidence="16" id="KW-0675">Receptor</keyword>
<keyword evidence="17" id="KW-0175">Coiled coil</keyword>
<dbReference type="NCBIfam" id="TIGR00229">
    <property type="entry name" value="sensory_box"/>
    <property type="match status" value="2"/>
</dbReference>
<evidence type="ECO:0000256" key="8">
    <source>
        <dbReference type="ARBA" id="ARBA00022643"/>
    </source>
</evidence>
<keyword evidence="9" id="KW-0808">Transferase</keyword>
<dbReference type="InterPro" id="IPR001610">
    <property type="entry name" value="PAC"/>
</dbReference>
<keyword evidence="7" id="KW-0285">Flavoprotein</keyword>
<evidence type="ECO:0000256" key="5">
    <source>
        <dbReference type="ARBA" id="ARBA00022553"/>
    </source>
</evidence>
<evidence type="ECO:0000256" key="3">
    <source>
        <dbReference type="ARBA" id="ARBA00021740"/>
    </source>
</evidence>
<dbReference type="eggNOG" id="COG3920">
    <property type="taxonomic scope" value="Bacteria"/>
</dbReference>
<dbReference type="RefSeq" id="WP_012320273.1">
    <property type="nucleotide sequence ID" value="NC_010505.1"/>
</dbReference>
<keyword evidence="8" id="KW-0288">FMN</keyword>
<evidence type="ECO:0000256" key="1">
    <source>
        <dbReference type="ARBA" id="ARBA00000085"/>
    </source>
</evidence>
<dbReference type="InterPro" id="IPR036890">
    <property type="entry name" value="HATPase_C_sf"/>
</dbReference>
<dbReference type="PROSITE" id="PS50113">
    <property type="entry name" value="PAC"/>
    <property type="match status" value="2"/>
</dbReference>
<dbReference type="Gene3D" id="3.30.450.20">
    <property type="entry name" value="PAS domain"/>
    <property type="match status" value="2"/>
</dbReference>
<dbReference type="Gene3D" id="2.10.70.100">
    <property type="match status" value="1"/>
</dbReference>
<evidence type="ECO:0000313" key="20">
    <source>
        <dbReference type="EMBL" id="ACB25309.1"/>
    </source>
</evidence>
<dbReference type="SMART" id="SM00086">
    <property type="entry name" value="PAC"/>
    <property type="match status" value="2"/>
</dbReference>
<keyword evidence="11" id="KW-0547">Nucleotide-binding</keyword>
<organism evidence="20 21">
    <name type="scientific">Methylobacterium radiotolerans (strain ATCC 27329 / DSM 1819 / JCM 2831 / NBRC 15690 / NCIMB 10815 / 0-1)</name>
    <dbReference type="NCBI Taxonomy" id="426355"/>
    <lineage>
        <taxon>Bacteria</taxon>
        <taxon>Pseudomonadati</taxon>
        <taxon>Pseudomonadota</taxon>
        <taxon>Alphaproteobacteria</taxon>
        <taxon>Hyphomicrobiales</taxon>
        <taxon>Methylobacteriaceae</taxon>
        <taxon>Methylobacterium</taxon>
    </lineage>
</organism>
<dbReference type="CDD" id="cd00130">
    <property type="entry name" value="PAS"/>
    <property type="match status" value="2"/>
</dbReference>
<keyword evidence="10" id="KW-0677">Repeat</keyword>
<evidence type="ECO:0000256" key="16">
    <source>
        <dbReference type="ARBA" id="ARBA00023170"/>
    </source>
</evidence>
<dbReference type="Pfam" id="PF13426">
    <property type="entry name" value="PAS_9"/>
    <property type="match status" value="1"/>
</dbReference>
<dbReference type="eggNOG" id="COG2202">
    <property type="taxonomic scope" value="Bacteria"/>
</dbReference>
<keyword evidence="15" id="KW-0843">Virulence</keyword>
<dbReference type="SUPFAM" id="SSF55874">
    <property type="entry name" value="ATPase domain of HSP90 chaperone/DNA topoisomerase II/histidine kinase"/>
    <property type="match status" value="1"/>
</dbReference>
<evidence type="ECO:0000256" key="15">
    <source>
        <dbReference type="ARBA" id="ARBA00023026"/>
    </source>
</evidence>
<dbReference type="AlphaFoldDB" id="B1LSK7"/>
<evidence type="ECO:0000256" key="9">
    <source>
        <dbReference type="ARBA" id="ARBA00022679"/>
    </source>
</evidence>
<comment type="catalytic activity">
    <reaction evidence="1">
        <text>ATP + protein L-histidine = ADP + protein N-phospho-L-histidine.</text>
        <dbReference type="EC" id="2.7.13.3"/>
    </reaction>
</comment>
<feature type="domain" description="PAC" evidence="19">
    <location>
        <begin position="102"/>
        <end position="156"/>
    </location>
</feature>
<evidence type="ECO:0000256" key="2">
    <source>
        <dbReference type="ARBA" id="ARBA00012438"/>
    </source>
</evidence>
<evidence type="ECO:0000256" key="12">
    <source>
        <dbReference type="ARBA" id="ARBA00022777"/>
    </source>
</evidence>
<dbReference type="SMART" id="SM00911">
    <property type="entry name" value="HWE_HK"/>
    <property type="match status" value="1"/>
</dbReference>
<dbReference type="PANTHER" id="PTHR41523:SF7">
    <property type="entry name" value="HISTIDINE KINASE"/>
    <property type="match status" value="1"/>
</dbReference>
<feature type="domain" description="PAS" evidence="18">
    <location>
        <begin position="28"/>
        <end position="77"/>
    </location>
</feature>
<dbReference type="PROSITE" id="PS50112">
    <property type="entry name" value="PAS"/>
    <property type="match status" value="2"/>
</dbReference>
<evidence type="ECO:0000256" key="10">
    <source>
        <dbReference type="ARBA" id="ARBA00022737"/>
    </source>
</evidence>
<evidence type="ECO:0000256" key="14">
    <source>
        <dbReference type="ARBA" id="ARBA00022991"/>
    </source>
</evidence>
<keyword evidence="6" id="KW-0716">Sensory transduction</keyword>
<dbReference type="EMBL" id="CP001001">
    <property type="protein sequence ID" value="ACB25309.1"/>
    <property type="molecule type" value="Genomic_DNA"/>
</dbReference>